<evidence type="ECO:0000256" key="6">
    <source>
        <dbReference type="ARBA" id="ARBA00038076"/>
    </source>
</evidence>
<reference evidence="10 11" key="1">
    <citation type="submission" date="2019-08" db="EMBL/GenBank/DDBJ databases">
        <title>Complete genome sequence of Terriglobus albidus strain ORNL.</title>
        <authorList>
            <person name="Podar M."/>
        </authorList>
    </citation>
    <scope>NUCLEOTIDE SEQUENCE [LARGE SCALE GENOMIC DNA]</scope>
    <source>
        <strain evidence="10 11">ORNL</strain>
    </source>
</reference>
<dbReference type="NCBIfam" id="TIGR03434">
    <property type="entry name" value="ADOP"/>
    <property type="match status" value="1"/>
</dbReference>
<evidence type="ECO:0000313" key="11">
    <source>
        <dbReference type="Proteomes" id="UP000321820"/>
    </source>
</evidence>
<evidence type="ECO:0000256" key="4">
    <source>
        <dbReference type="ARBA" id="ARBA00022989"/>
    </source>
</evidence>
<organism evidence="10 11">
    <name type="scientific">Terriglobus albidus</name>
    <dbReference type="NCBI Taxonomy" id="1592106"/>
    <lineage>
        <taxon>Bacteria</taxon>
        <taxon>Pseudomonadati</taxon>
        <taxon>Acidobacteriota</taxon>
        <taxon>Terriglobia</taxon>
        <taxon>Terriglobales</taxon>
        <taxon>Acidobacteriaceae</taxon>
        <taxon>Terriglobus</taxon>
    </lineage>
</organism>
<evidence type="ECO:0000256" key="1">
    <source>
        <dbReference type="ARBA" id="ARBA00004651"/>
    </source>
</evidence>
<feature type="transmembrane region" description="Helical" evidence="7">
    <location>
        <begin position="857"/>
        <end position="880"/>
    </location>
</feature>
<feature type="domain" description="MacB-like periplasmic core" evidence="9">
    <location>
        <begin position="604"/>
        <end position="736"/>
    </location>
</feature>
<evidence type="ECO:0000259" key="8">
    <source>
        <dbReference type="Pfam" id="PF02687"/>
    </source>
</evidence>
<dbReference type="RefSeq" id="WP_147650031.1">
    <property type="nucleotide sequence ID" value="NZ_CP042806.1"/>
</dbReference>
<dbReference type="GO" id="GO:0005886">
    <property type="term" value="C:plasma membrane"/>
    <property type="evidence" value="ECO:0007669"/>
    <property type="project" value="UniProtKB-SubCell"/>
</dbReference>
<dbReference type="OrthoDB" id="101889at2"/>
<protein>
    <submittedName>
        <fullName evidence="10">ABC transporter permease</fullName>
    </submittedName>
</protein>
<keyword evidence="2" id="KW-1003">Cell membrane</keyword>
<dbReference type="AlphaFoldDB" id="A0A5B9EGL8"/>
<dbReference type="InterPro" id="IPR003838">
    <property type="entry name" value="ABC3_permease_C"/>
</dbReference>
<evidence type="ECO:0000256" key="3">
    <source>
        <dbReference type="ARBA" id="ARBA00022692"/>
    </source>
</evidence>
<dbReference type="Proteomes" id="UP000321820">
    <property type="component" value="Chromosome"/>
</dbReference>
<evidence type="ECO:0000259" key="9">
    <source>
        <dbReference type="Pfam" id="PF12704"/>
    </source>
</evidence>
<feature type="domain" description="ABC3 transporter permease C-terminal" evidence="8">
    <location>
        <begin position="370"/>
        <end position="485"/>
    </location>
</feature>
<proteinExistence type="inferred from homology"/>
<comment type="subcellular location">
    <subcellularLocation>
        <location evidence="1">Cell membrane</location>
        <topology evidence="1">Multi-pass membrane protein</topology>
    </subcellularLocation>
</comment>
<dbReference type="Pfam" id="PF02687">
    <property type="entry name" value="FtsX"/>
    <property type="match status" value="2"/>
</dbReference>
<sequence>MRFIDSLRHRLHSLFHRDAANAELNDELRFHLDTLIERNIARGMSPRQARTAAQKEFGSFAEATQSTYESRGTALLEDLAQDVRYGVRSLRRQPGFTAVTVLTLAIGIGACTAIFSLVNAVLLRSLPYGDASRLVYLYTPNPHLKEIPQEATGPSNADFFEIRAQVRSFASMTMFDQKSMNLNTGDQPERVGVARVDSSFFHTLEAAPLIGREFRDADQEPGNSRSVVLSYSLWQSLFAGSDDVLSRNITLDGETYHVVGVMPSGFGYPHKTDLAFGNGNIADTQLWVPIALTAQERASRDPSSINALARLAPGVSVKDAQAEMSPLVARLQPLHHDLIFSGGMIALVKPLTQTVLGGARPLMLLLLGAVGSVLLIACANAANLLLARAAGRRHELGVRTTLGASRGRLVRQMLTESLLLASAAGIIGVGLALFFIRALIKLNPGNIPHMETTSLDLRTMVFLILISFVTSILFGTLPALSGTRINVADFLSSAGTRLIVDRRRLRRGLVVAQVALVVVLLTGAGLFLRSYRKVLSVQAGFSPSTLTAGLPVSTSADTEDKRRAFYASVLEGVSSQPGLSAAGLVNYLPLSDSESITTLWVDGYPNQKNQWVESRDVSSGYFTAMQIPLLRGRYFTAEEDTSAPRFVVIINQTFANTYLAGKDPIGHRLRTNSDDPWATIVGVVQDIRNESIETAAVPQIYTPFFSSFAPPIGVTVAVRSSLPQSATIAALRSAVRSIDPNLPLSHIRLMSELTAHATAPRRFQTTLLSVFSGIALFLAIVGVYGLLAYTVRQRTGEIGLRMALGSSRAHIARLILNEGLSLLLAGLGIGIVGGIAFAHLLRSFLYQVPALDPLTFVLVPVLLLIATLVACLVPSIRAAAIDPMVALRHE</sequence>
<dbReference type="InterPro" id="IPR047928">
    <property type="entry name" value="Perm_prefix_1"/>
</dbReference>
<feature type="transmembrane region" description="Helical" evidence="7">
    <location>
        <begin position="811"/>
        <end position="837"/>
    </location>
</feature>
<evidence type="ECO:0000256" key="2">
    <source>
        <dbReference type="ARBA" id="ARBA00022475"/>
    </source>
</evidence>
<keyword evidence="11" id="KW-1185">Reference proteome</keyword>
<evidence type="ECO:0000313" key="10">
    <source>
        <dbReference type="EMBL" id="QEE30734.1"/>
    </source>
</evidence>
<keyword evidence="4 7" id="KW-1133">Transmembrane helix</keyword>
<dbReference type="InterPro" id="IPR050250">
    <property type="entry name" value="Macrolide_Exporter_MacB"/>
</dbReference>
<keyword evidence="3 7" id="KW-0812">Transmembrane</keyword>
<dbReference type="NCBIfam" id="NF038403">
    <property type="entry name" value="perm_prefix_1"/>
    <property type="match status" value="1"/>
</dbReference>
<dbReference type="PANTHER" id="PTHR30572:SF4">
    <property type="entry name" value="ABC TRANSPORTER PERMEASE YTRF"/>
    <property type="match status" value="1"/>
</dbReference>
<feature type="domain" description="ABC3 transporter permease C-terminal" evidence="8">
    <location>
        <begin position="770"/>
        <end position="883"/>
    </location>
</feature>
<dbReference type="InterPro" id="IPR025857">
    <property type="entry name" value="MacB_PCD"/>
</dbReference>
<dbReference type="PANTHER" id="PTHR30572">
    <property type="entry name" value="MEMBRANE COMPONENT OF TRANSPORTER-RELATED"/>
    <property type="match status" value="1"/>
</dbReference>
<keyword evidence="5 7" id="KW-0472">Membrane</keyword>
<dbReference type="Pfam" id="PF12704">
    <property type="entry name" value="MacB_PCD"/>
    <property type="match status" value="2"/>
</dbReference>
<name>A0A5B9EGL8_9BACT</name>
<feature type="transmembrane region" description="Helical" evidence="7">
    <location>
        <begin position="767"/>
        <end position="791"/>
    </location>
</feature>
<feature type="transmembrane region" description="Helical" evidence="7">
    <location>
        <begin position="508"/>
        <end position="528"/>
    </location>
</feature>
<accession>A0A5B9EGL8</accession>
<dbReference type="InterPro" id="IPR017800">
    <property type="entry name" value="ADOP"/>
</dbReference>
<dbReference type="GO" id="GO:0022857">
    <property type="term" value="F:transmembrane transporter activity"/>
    <property type="evidence" value="ECO:0007669"/>
    <property type="project" value="TreeGrafter"/>
</dbReference>
<evidence type="ECO:0000256" key="5">
    <source>
        <dbReference type="ARBA" id="ARBA00023136"/>
    </source>
</evidence>
<comment type="similarity">
    <text evidence="6">Belongs to the ABC-4 integral membrane protein family.</text>
</comment>
<feature type="transmembrane region" description="Helical" evidence="7">
    <location>
        <begin position="418"/>
        <end position="440"/>
    </location>
</feature>
<dbReference type="KEGG" id="talb:FTW19_23690"/>
<feature type="transmembrane region" description="Helical" evidence="7">
    <location>
        <begin position="460"/>
        <end position="487"/>
    </location>
</feature>
<evidence type="ECO:0000256" key="7">
    <source>
        <dbReference type="SAM" id="Phobius"/>
    </source>
</evidence>
<feature type="domain" description="MacB-like periplasmic core" evidence="9">
    <location>
        <begin position="97"/>
        <end position="325"/>
    </location>
</feature>
<feature type="transmembrane region" description="Helical" evidence="7">
    <location>
        <begin position="362"/>
        <end position="386"/>
    </location>
</feature>
<feature type="transmembrane region" description="Helical" evidence="7">
    <location>
        <begin position="96"/>
        <end position="118"/>
    </location>
</feature>
<dbReference type="EMBL" id="CP042806">
    <property type="protein sequence ID" value="QEE30734.1"/>
    <property type="molecule type" value="Genomic_DNA"/>
</dbReference>
<gene>
    <name evidence="10" type="ORF">FTW19_23690</name>
</gene>